<gene>
    <name evidence="3" type="ORF">M0R89_07485</name>
</gene>
<name>A0A8U0HYW9_9EURY</name>
<dbReference type="Proteomes" id="UP000830729">
    <property type="component" value="Chromosome"/>
</dbReference>
<dbReference type="SUPFAM" id="SSF46565">
    <property type="entry name" value="Chaperone J-domain"/>
    <property type="match status" value="1"/>
</dbReference>
<dbReference type="CDD" id="cd06257">
    <property type="entry name" value="DnaJ"/>
    <property type="match status" value="1"/>
</dbReference>
<sequence>MTDLDWPAGFDRTDAVRQTTNDRFEISLSKAFDELETELDRLGVKDGTDGAPGYRYSFDAPQRQTDQRPYARANPDDPGFVLQWTMDGNDYAVACDRYSRLRDNVRTVGLYVREKRKMEERPVETGESEFANARLPSGNENADAVVAHEPPHEVLGVARDAAPEVVRGAARQLKKKYHPDAGGDEERFKRVVDAENAMLDGRGER</sequence>
<feature type="region of interest" description="Disordered" evidence="1">
    <location>
        <begin position="44"/>
        <end position="76"/>
    </location>
</feature>
<feature type="domain" description="J" evidence="2">
    <location>
        <begin position="150"/>
        <end position="205"/>
    </location>
</feature>
<evidence type="ECO:0000259" key="2">
    <source>
        <dbReference type="PROSITE" id="PS50076"/>
    </source>
</evidence>
<protein>
    <submittedName>
        <fullName evidence="3">J domain-containing protein</fullName>
    </submittedName>
</protein>
<organism evidence="3 4">
    <name type="scientific">Halorussus limi</name>
    <dbReference type="NCBI Taxonomy" id="2938695"/>
    <lineage>
        <taxon>Archaea</taxon>
        <taxon>Methanobacteriati</taxon>
        <taxon>Methanobacteriota</taxon>
        <taxon>Stenosarchaea group</taxon>
        <taxon>Halobacteria</taxon>
        <taxon>Halobacteriales</taxon>
        <taxon>Haladaptataceae</taxon>
        <taxon>Halorussus</taxon>
    </lineage>
</organism>
<dbReference type="InterPro" id="IPR001623">
    <property type="entry name" value="DnaJ_domain"/>
</dbReference>
<evidence type="ECO:0000256" key="1">
    <source>
        <dbReference type="SAM" id="MobiDB-lite"/>
    </source>
</evidence>
<accession>A0A8U0HYW9</accession>
<dbReference type="InterPro" id="IPR036869">
    <property type="entry name" value="J_dom_sf"/>
</dbReference>
<proteinExistence type="predicted"/>
<dbReference type="GeneID" id="72185030"/>
<dbReference type="PROSITE" id="PS50076">
    <property type="entry name" value="DNAJ_2"/>
    <property type="match status" value="1"/>
</dbReference>
<keyword evidence="4" id="KW-1185">Reference proteome</keyword>
<dbReference type="Gene3D" id="1.10.287.110">
    <property type="entry name" value="DnaJ domain"/>
    <property type="match status" value="1"/>
</dbReference>
<dbReference type="SMART" id="SM00271">
    <property type="entry name" value="DnaJ"/>
    <property type="match status" value="1"/>
</dbReference>
<dbReference type="Pfam" id="PF00226">
    <property type="entry name" value="DnaJ"/>
    <property type="match status" value="1"/>
</dbReference>
<dbReference type="RefSeq" id="WP_248651928.1">
    <property type="nucleotide sequence ID" value="NZ_CP096659.1"/>
</dbReference>
<dbReference type="EMBL" id="CP096659">
    <property type="protein sequence ID" value="UPV75891.1"/>
    <property type="molecule type" value="Genomic_DNA"/>
</dbReference>
<reference evidence="3 4" key="1">
    <citation type="submission" date="2022-04" db="EMBL/GenBank/DDBJ databases">
        <title>Diverse halophilic archaea isolated from saline environments.</title>
        <authorList>
            <person name="Cui H.-L."/>
        </authorList>
    </citation>
    <scope>NUCLEOTIDE SEQUENCE [LARGE SCALE GENOMIC DNA]</scope>
    <source>
        <strain evidence="3 4">XZYJT49</strain>
    </source>
</reference>
<dbReference type="KEGG" id="halx:M0R89_07485"/>
<evidence type="ECO:0000313" key="4">
    <source>
        <dbReference type="Proteomes" id="UP000830729"/>
    </source>
</evidence>
<dbReference type="AlphaFoldDB" id="A0A8U0HYW9"/>
<evidence type="ECO:0000313" key="3">
    <source>
        <dbReference type="EMBL" id="UPV75891.1"/>
    </source>
</evidence>